<dbReference type="InterPro" id="IPR002110">
    <property type="entry name" value="Ankyrin_rpt"/>
</dbReference>
<feature type="repeat" description="ANK" evidence="3">
    <location>
        <begin position="643"/>
        <end position="675"/>
    </location>
</feature>
<evidence type="ECO:0000313" key="7">
    <source>
        <dbReference type="Proteomes" id="UP000573603"/>
    </source>
</evidence>
<comment type="caution">
    <text evidence="6">The sequence shown here is derived from an EMBL/GenBank/DDBJ whole genome shotgun (WGS) entry which is preliminary data.</text>
</comment>
<proteinExistence type="predicted"/>
<evidence type="ECO:0000256" key="2">
    <source>
        <dbReference type="ARBA" id="ARBA00023043"/>
    </source>
</evidence>
<feature type="repeat" description="ANK" evidence="3">
    <location>
        <begin position="775"/>
        <end position="807"/>
    </location>
</feature>
<feature type="compositionally biased region" description="Polar residues" evidence="4">
    <location>
        <begin position="921"/>
        <end position="933"/>
    </location>
</feature>
<feature type="repeat" description="ANK" evidence="3">
    <location>
        <begin position="412"/>
        <end position="444"/>
    </location>
</feature>
<evidence type="ECO:0000256" key="4">
    <source>
        <dbReference type="SAM" id="MobiDB-lite"/>
    </source>
</evidence>
<accession>A0A8H4YZ07</accession>
<protein>
    <recommendedName>
        <fullName evidence="5">Ubiquitin-like domain-containing protein</fullName>
    </recommendedName>
</protein>
<dbReference type="PROSITE" id="PS50297">
    <property type="entry name" value="ANK_REP_REGION"/>
    <property type="match status" value="18"/>
</dbReference>
<dbReference type="Gene3D" id="3.40.50.1820">
    <property type="entry name" value="alpha/beta hydrolase"/>
    <property type="match status" value="1"/>
</dbReference>
<evidence type="ECO:0000256" key="3">
    <source>
        <dbReference type="PROSITE-ProRule" id="PRU00023"/>
    </source>
</evidence>
<feature type="repeat" description="ANK" evidence="3">
    <location>
        <begin position="544"/>
        <end position="576"/>
    </location>
</feature>
<dbReference type="Pfam" id="PF12796">
    <property type="entry name" value="Ank_2"/>
    <property type="match status" value="6"/>
</dbReference>
<dbReference type="PANTHER" id="PTHR24171">
    <property type="entry name" value="ANKYRIN REPEAT DOMAIN-CONTAINING PROTEIN 39-RELATED"/>
    <property type="match status" value="1"/>
</dbReference>
<feature type="repeat" description="ANK" evidence="3">
    <location>
        <begin position="511"/>
        <end position="543"/>
    </location>
</feature>
<feature type="repeat" description="ANK" evidence="3">
    <location>
        <begin position="896"/>
        <end position="917"/>
    </location>
</feature>
<dbReference type="EMBL" id="JABEVY010000318">
    <property type="protein sequence ID" value="KAF5236753.1"/>
    <property type="molecule type" value="Genomic_DNA"/>
</dbReference>
<feature type="repeat" description="ANK" evidence="3">
    <location>
        <begin position="346"/>
        <end position="378"/>
    </location>
</feature>
<dbReference type="Pfam" id="PF13637">
    <property type="entry name" value="Ank_4"/>
    <property type="match status" value="2"/>
</dbReference>
<feature type="repeat" description="ANK" evidence="3">
    <location>
        <begin position="742"/>
        <end position="774"/>
    </location>
</feature>
<gene>
    <name evidence="6" type="ORF">FANTH_11131</name>
</gene>
<feature type="compositionally biased region" description="Basic and acidic residues" evidence="4">
    <location>
        <begin position="886"/>
        <end position="897"/>
    </location>
</feature>
<dbReference type="Proteomes" id="UP000573603">
    <property type="component" value="Unassembled WGS sequence"/>
</dbReference>
<keyword evidence="2 3" id="KW-0040">ANK repeat</keyword>
<dbReference type="InterPro" id="IPR031353">
    <property type="entry name" value="NACHT_sigma"/>
</dbReference>
<evidence type="ECO:0000259" key="5">
    <source>
        <dbReference type="PROSITE" id="PS50053"/>
    </source>
</evidence>
<dbReference type="Pfam" id="PF17106">
    <property type="entry name" value="NACHT_sigma"/>
    <property type="match status" value="1"/>
</dbReference>
<feature type="repeat" description="ANK" evidence="3">
    <location>
        <begin position="478"/>
        <end position="510"/>
    </location>
</feature>
<feature type="region of interest" description="Disordered" evidence="4">
    <location>
        <begin position="953"/>
        <end position="972"/>
    </location>
</feature>
<dbReference type="PANTHER" id="PTHR24171:SF9">
    <property type="entry name" value="ANKYRIN REPEAT DOMAIN-CONTAINING PROTEIN 39"/>
    <property type="match status" value="1"/>
</dbReference>
<feature type="repeat" description="ANK" evidence="3">
    <location>
        <begin position="445"/>
        <end position="477"/>
    </location>
</feature>
<feature type="repeat" description="ANK" evidence="3">
    <location>
        <begin position="841"/>
        <end position="873"/>
    </location>
</feature>
<feature type="repeat" description="ANK" evidence="3">
    <location>
        <begin position="577"/>
        <end position="609"/>
    </location>
</feature>
<feature type="region of interest" description="Disordered" evidence="4">
    <location>
        <begin position="921"/>
        <end position="940"/>
    </location>
</feature>
<dbReference type="InterPro" id="IPR036770">
    <property type="entry name" value="Ankyrin_rpt-contain_sf"/>
</dbReference>
<feature type="repeat" description="ANK" evidence="3">
    <location>
        <begin position="379"/>
        <end position="411"/>
    </location>
</feature>
<dbReference type="PRINTS" id="PR01415">
    <property type="entry name" value="ANKYRIN"/>
</dbReference>
<feature type="region of interest" description="Disordered" evidence="4">
    <location>
        <begin position="872"/>
        <end position="901"/>
    </location>
</feature>
<dbReference type="SMART" id="SM00248">
    <property type="entry name" value="ANK"/>
    <property type="match status" value="18"/>
</dbReference>
<reference evidence="6 7" key="1">
    <citation type="journal article" date="2020" name="BMC Genomics">
        <title>Correction to: Identification and distribution of gene clusters required for synthesis of sphingolipid metabolism inhibitors in diverse species of the filamentous fungus Fusarium.</title>
        <authorList>
            <person name="Kim H.S."/>
            <person name="Lohmar J.M."/>
            <person name="Busman M."/>
            <person name="Brown D.W."/>
            <person name="Naumann T.A."/>
            <person name="Divon H.H."/>
            <person name="Lysoe E."/>
            <person name="Uhlig S."/>
            <person name="Proctor R.H."/>
        </authorList>
    </citation>
    <scope>NUCLEOTIDE SEQUENCE [LARGE SCALE GENOMIC DNA]</scope>
    <source>
        <strain evidence="6 7">NRRL 25214</strain>
    </source>
</reference>
<keyword evidence="1" id="KW-0677">Repeat</keyword>
<feature type="repeat" description="ANK" evidence="3">
    <location>
        <begin position="930"/>
        <end position="962"/>
    </location>
</feature>
<feature type="repeat" description="ANK" evidence="3">
    <location>
        <begin position="808"/>
        <end position="840"/>
    </location>
</feature>
<feature type="region of interest" description="Disordered" evidence="4">
    <location>
        <begin position="1"/>
        <end position="26"/>
    </location>
</feature>
<dbReference type="PROSITE" id="PS50053">
    <property type="entry name" value="UBIQUITIN_2"/>
    <property type="match status" value="1"/>
</dbReference>
<dbReference type="SUPFAM" id="SSF48403">
    <property type="entry name" value="Ankyrin repeat"/>
    <property type="match status" value="2"/>
</dbReference>
<dbReference type="InterPro" id="IPR029058">
    <property type="entry name" value="AB_hydrolase_fold"/>
</dbReference>
<feature type="repeat" description="ANK" evidence="3">
    <location>
        <begin position="709"/>
        <end position="741"/>
    </location>
</feature>
<dbReference type="PROSITE" id="PS50088">
    <property type="entry name" value="ANK_REPEAT"/>
    <property type="match status" value="18"/>
</dbReference>
<dbReference type="SUPFAM" id="SSF53474">
    <property type="entry name" value="alpha/beta-Hydrolases"/>
    <property type="match status" value="1"/>
</dbReference>
<feature type="repeat" description="ANK" evidence="3">
    <location>
        <begin position="610"/>
        <end position="642"/>
    </location>
</feature>
<dbReference type="InterPro" id="IPR029071">
    <property type="entry name" value="Ubiquitin-like_domsf"/>
</dbReference>
<dbReference type="Gene3D" id="1.25.40.20">
    <property type="entry name" value="Ankyrin repeat-containing domain"/>
    <property type="match status" value="10"/>
</dbReference>
<keyword evidence="7" id="KW-1185">Reference proteome</keyword>
<dbReference type="SUPFAM" id="SSF54236">
    <property type="entry name" value="Ubiquitin-like"/>
    <property type="match status" value="1"/>
</dbReference>
<dbReference type="Gene3D" id="3.10.20.90">
    <property type="entry name" value="Phosphatidylinositol 3-kinase Catalytic Subunit, Chain A, domain 1"/>
    <property type="match status" value="1"/>
</dbReference>
<dbReference type="InterPro" id="IPR000626">
    <property type="entry name" value="Ubiquitin-like_dom"/>
</dbReference>
<dbReference type="CDD" id="cd17039">
    <property type="entry name" value="Ubl_ubiquitin_like"/>
    <property type="match status" value="1"/>
</dbReference>
<dbReference type="Pfam" id="PF00023">
    <property type="entry name" value="Ank"/>
    <property type="match status" value="1"/>
</dbReference>
<evidence type="ECO:0000313" key="6">
    <source>
        <dbReference type="EMBL" id="KAF5236753.1"/>
    </source>
</evidence>
<evidence type="ECO:0000256" key="1">
    <source>
        <dbReference type="ARBA" id="ARBA00022737"/>
    </source>
</evidence>
<name>A0A8H4YZ07_9HYPO</name>
<organism evidence="6 7">
    <name type="scientific">Fusarium anthophilum</name>
    <dbReference type="NCBI Taxonomy" id="48485"/>
    <lineage>
        <taxon>Eukaryota</taxon>
        <taxon>Fungi</taxon>
        <taxon>Dikarya</taxon>
        <taxon>Ascomycota</taxon>
        <taxon>Pezizomycotina</taxon>
        <taxon>Sordariomycetes</taxon>
        <taxon>Hypocreomycetidae</taxon>
        <taxon>Hypocreales</taxon>
        <taxon>Nectriaceae</taxon>
        <taxon>Fusarium</taxon>
        <taxon>Fusarium fujikuroi species complex</taxon>
    </lineage>
</organism>
<sequence length="1424" mass="155004">MYRKFTNSRRQAADLQPPSESTPVPSFPDGVEVLHDCRDATIDICFVHGLTGDRDSTWTAKGQSKPWPEALLPLKLTSARILTYGYDAYIVRKFVASTNGLIDHATNLLNDLATDRASSNASSRPLVFVAHSLGGLVCKEAILLSRNNPEPHLRGIFDCTKGIIFLGTPHRGSWMADWARIPASALGIIKSTNKSLLKILGTDDKYLQSVQDRFWSMVREQQKAGRDLEVTCFFEELPLSGIGKVVPKDSATLESYNAISIHANHSNMVKFSSADDNGFKRLLGELIRWESQIRNSAVRQSGDQLNAPGGTVNKNTGSGNQFPGATFSAPVKFGKEGADIMVANNQGVTPVIASSLKGQAEVVKLLLENGADITVANNDGWRPVYAASLNGHVEVVKLLLDKGADANIPDKDGQTPVFSASLNGHVEVVKLLLDKGANITVANNDGWTPVIAASSNGHIEVVKLLLDRGADANIPNKDGWTPVFSASLNGYAEVVKVLLDKGADVTIPDKDGWTPVFSASLNGHVEVVKLLLNKGADVTIPDKDGWTPVFSASWNGHVEVVKLLLENGADVNIPNKDGRTPVYAASLKGHVEVVKLLLDKGGDVTIPDKDGWTPVYEASLKGHVEVVKLLLDKGADIMVANNDGWRPVYAASLNGHVEVVKLLLDKGADINIPNKDGRTPVYEASLSRRIEVVKLLLDKGADANIPNKDGQTPVFSASLNGHVKVVKLLLDKGADANIPNKNGRTPVFSASLKGHVEVVKLLLENGADITVANNDGWTPVFSASWNGHAEVVKLLLDKGADVNIPNNDGCTPVYEASLDGDAEVVKLLLDKGADVNIPNKDGWTPVIAASSNGHVEVVKLLLKNKADMTVAGDNGLTPAHVASGRDGVDPDSKDDNGRTPLSWAAEKGHEAVVKLLLATDNVNPDSSDSNGRTPLSLATDKGHEAIVRLLQRTRAPPHHKRESSLEAKNTLSGSGPWEPYNIEICLPDGSHISQSISYSDTVLTLKDLIFKTRGIPTERQKLWRRHKKTEPTPLPERQRLSDCLADEGSFVEVEFIVDRHMFPHDKRLSTDGWRSMLPDIPESLRHDIDYDDKLNCWTFTPFKTLSADSVPLTIAGAPVVIPVESRYPMTEILSPPTDPLPAAINPRAPITSELILMILREFQGVLGFYILLNGWLQIQVPEGFDIKWALLHQPHIYGGLRVSYIPQNVLPTSFRALSTKIFGSGTQPTAPLPNLVHNNQVEARENSQSKRTSSRGRIGLRTICNDETYLTMSTHLITAQIHLPRSIFGRARGPGTRYLSGTWRSQVHPYVDDVKVGLCHLANEVNNVNKQPQIGEMAETFDPDARDYPSDFRHDVSLFSPTDITMLANFRAPIANLGWLSEDSWHHLREGHGSIHVLGNISSTQELGKTEVIPNAQESDCQVS</sequence>
<feature type="domain" description="Ubiquitin-like" evidence="5">
    <location>
        <begin position="980"/>
        <end position="1053"/>
    </location>
</feature>
<feature type="region of interest" description="Disordered" evidence="4">
    <location>
        <begin position="299"/>
        <end position="320"/>
    </location>
</feature>
<feature type="repeat" description="ANK" evidence="3">
    <location>
        <begin position="676"/>
        <end position="708"/>
    </location>
</feature>